<feature type="region of interest" description="Disordered" evidence="1">
    <location>
        <begin position="1562"/>
        <end position="1585"/>
    </location>
</feature>
<feature type="domain" description="BIG2" evidence="2">
    <location>
        <begin position="560"/>
        <end position="645"/>
    </location>
</feature>
<protein>
    <recommendedName>
        <fullName evidence="2">BIG2 domain-containing protein</fullName>
    </recommendedName>
</protein>
<evidence type="ECO:0000256" key="1">
    <source>
        <dbReference type="SAM" id="MobiDB-lite"/>
    </source>
</evidence>
<sequence length="1585" mass="164992">MSTESSQPAVAEASVLPEGASKDLDEGVCALISVRPRSPGPFELSARLNRGVAAVGGAAAIAGRGERLAAAVDLQVYAPLQLRYEGTDKASEPKVGAGPDAAAFVAPCSALRLRFLQGPGEMRVPGRPYRNLSSPLEGTHLRVRELPGGSFEVLCLQPTPGPARLVAEVRHEPDDREAHGGPVIARGNSWVWCVPPYSTEIVPAQSEDGTREVAASASNNSTSVGLRRGQTHRFDVRYFDWEGHPIMNASEFQPRWSLDGSAQGRKSWLAGDSAGKFATVTAPVSAAEGAVVSLRAAPAVPSRERCTAASGLDARQQATAQEALEGLSAPLPDVLRLRATADIEVRWPGSPCRHFAFAPQWAYVFEVSQGSGTSKLTVGDAALAEAVEPSNLCSGAADANASGCTAAVQLDASKPGAAQWPVRPLLPGTVRLAFADLGQLGSAPKVVDATFLPIGRITLALSDIEPRPSTKWSPLLIVRGRPHALSVEVRDSENHTLPPASWQPAGLRVEASSPGLEVEAGPEPGSFSVTGRAAGAFQVQALAYNYPRAVLYSNTLYVHVFETFDIQPKDMVILPGQTFEFAVQGGPTASAPGTAHVSFSSSAASVAQVRTSDGLLSALQPGRTNVSARLTEAATGRQLAQASVNVTVVLPDAASIEPVRFGGTGAGAQDARPLALVRGASDPLRLAAILSGQGTPLSLPLLASPAGAAEEGRSQQLGCSFRWTASEPAVSLLPAASLGAVAVDIFVEEAVGELAQESTVISVVVACPGTKKLEASRRLPVVEPLLLVAPVAAAEPAAAGGPVLLALPPLGRVPLVFNRPREHLQIELVGAGDAAAGKRPVAELMDNGTSVELSVGREEGEALLAVQDPRSNSAVPPLLISVAVRTPRAVRLAPHPRRLPIDATADCRVYLTDSHGTGLALPPNYAVSHYVSHPSVLASELVRTEGGQTVLRLRATREGCVAAGVEVQAPELGPLPTPGGEALAVCVGRGVLIGRGTLLVQPGATLHLPVEGIVIGPEDSQVLAFSVRLACLPGSQLRAGDQLARDIASALRIPGEAVRVASSRWAPPEGLAACGCASALDVGLEVAGELLPQGLGLRELADALWFPSEPSTGPALQLLDRSFGLRAAAWACAECRAGPRPPVSTGRLSSSLASWNSSAPSILEVNASGLSAAALQTGRAVASFSVAGVSGEVDVEVARVADVVLETPSGSPLVEVVGGDGEGRSFVSNVLGGGSLVVPLRFFAAAAEDGGEPREFRSGPFVTQDFDFACVPAEAELRDFFDFEAWSIANLTSTQPGANEGTPLPALDVSAPQAACVLQPKRTNARRWAERTPPRAVELKVVLPSRDAWPSRHSARATVHWPFLPRFAAMDDSGKQLESGDLCATVTPSEHVATVWVWTGGQPIEANFDRQLADPRHGRLSLHVRSSPPGSTVPTPSMSVTVAWESPVEWPGMEEIPLILESRTSGQVERLRLRVQGAPQEAAGAAAEAAGVLGWLAWTLLARGLPLALLLGGCYRCCGQGLQTQRRVLPPQPPPAAVAGGLFGTQGVWRAPHGGERLGGPLGAEALNPDRGSVSSPFRRVDLRH</sequence>
<evidence type="ECO:0000313" key="3">
    <source>
        <dbReference type="EMBL" id="CAE4625219.1"/>
    </source>
</evidence>
<dbReference type="EMBL" id="HBNR01057679">
    <property type="protein sequence ID" value="CAE4625219.1"/>
    <property type="molecule type" value="Transcribed_RNA"/>
</dbReference>
<gene>
    <name evidence="3" type="ORF">AMON00008_LOCUS40577</name>
</gene>
<dbReference type="SMART" id="SM00635">
    <property type="entry name" value="BID_2"/>
    <property type="match status" value="1"/>
</dbReference>
<evidence type="ECO:0000259" key="2">
    <source>
        <dbReference type="SMART" id="SM00635"/>
    </source>
</evidence>
<dbReference type="PANTHER" id="PTHR23019">
    <property type="entry name" value="NUCLEAR PORE MEMBRANE GLYCOPROTEIN GP210-RELATED"/>
    <property type="match status" value="1"/>
</dbReference>
<accession>A0A7S4W5F0</accession>
<dbReference type="Pfam" id="PF02368">
    <property type="entry name" value="Big_2"/>
    <property type="match status" value="1"/>
</dbReference>
<dbReference type="InterPro" id="IPR045197">
    <property type="entry name" value="NUP210-like"/>
</dbReference>
<dbReference type="InterPro" id="IPR003343">
    <property type="entry name" value="Big_2"/>
</dbReference>
<organism evidence="3">
    <name type="scientific">Alexandrium monilatum</name>
    <dbReference type="NCBI Taxonomy" id="311494"/>
    <lineage>
        <taxon>Eukaryota</taxon>
        <taxon>Sar</taxon>
        <taxon>Alveolata</taxon>
        <taxon>Dinophyceae</taxon>
        <taxon>Gonyaulacales</taxon>
        <taxon>Pyrocystaceae</taxon>
        <taxon>Alexandrium</taxon>
    </lineage>
</organism>
<name>A0A7S4W5F0_9DINO</name>
<reference evidence="3" key="1">
    <citation type="submission" date="2021-01" db="EMBL/GenBank/DDBJ databases">
        <authorList>
            <person name="Corre E."/>
            <person name="Pelletier E."/>
            <person name="Niang G."/>
            <person name="Scheremetjew M."/>
            <person name="Finn R."/>
            <person name="Kale V."/>
            <person name="Holt S."/>
            <person name="Cochrane G."/>
            <person name="Meng A."/>
            <person name="Brown T."/>
            <person name="Cohen L."/>
        </authorList>
    </citation>
    <scope>NUCLEOTIDE SEQUENCE</scope>
    <source>
        <strain evidence="3">CCMP3105</strain>
    </source>
</reference>
<dbReference type="PANTHER" id="PTHR23019:SF0">
    <property type="entry name" value="NUCLEAR PORE MEMBRANE GLYCOPROTEIN 210"/>
    <property type="match status" value="1"/>
</dbReference>
<proteinExistence type="predicted"/>
<dbReference type="Gene3D" id="2.60.40.1080">
    <property type="match status" value="1"/>
</dbReference>